<dbReference type="EMBL" id="ML993585">
    <property type="protein sequence ID" value="KAF2170455.1"/>
    <property type="molecule type" value="Genomic_DNA"/>
</dbReference>
<organism evidence="3 4">
    <name type="scientific">Zasmidium cellare ATCC 36951</name>
    <dbReference type="NCBI Taxonomy" id="1080233"/>
    <lineage>
        <taxon>Eukaryota</taxon>
        <taxon>Fungi</taxon>
        <taxon>Dikarya</taxon>
        <taxon>Ascomycota</taxon>
        <taxon>Pezizomycotina</taxon>
        <taxon>Dothideomycetes</taxon>
        <taxon>Dothideomycetidae</taxon>
        <taxon>Mycosphaerellales</taxon>
        <taxon>Mycosphaerellaceae</taxon>
        <taxon>Zasmidium</taxon>
    </lineage>
</organism>
<dbReference type="InterPro" id="IPR050523">
    <property type="entry name" value="AKR_Detox_Biosynth"/>
</dbReference>
<dbReference type="Proteomes" id="UP000799537">
    <property type="component" value="Unassembled WGS sequence"/>
</dbReference>
<dbReference type="CDD" id="cd19075">
    <property type="entry name" value="AKR_AKR7A1-5"/>
    <property type="match status" value="1"/>
</dbReference>
<keyword evidence="1" id="KW-0560">Oxidoreductase</keyword>
<feature type="domain" description="NADP-dependent oxidoreductase" evidence="2">
    <location>
        <begin position="8"/>
        <end position="304"/>
    </location>
</feature>
<dbReference type="RefSeq" id="XP_033671344.1">
    <property type="nucleotide sequence ID" value="XM_033811823.1"/>
</dbReference>
<dbReference type="OrthoDB" id="48988at2759"/>
<dbReference type="GeneID" id="54565095"/>
<evidence type="ECO:0000313" key="4">
    <source>
        <dbReference type="Proteomes" id="UP000799537"/>
    </source>
</evidence>
<name>A0A6A6CTS9_ZASCE</name>
<dbReference type="PANTHER" id="PTHR43364:SF4">
    <property type="entry name" value="NAD(P)-LINKED OXIDOREDUCTASE SUPERFAMILY PROTEIN"/>
    <property type="match status" value="1"/>
</dbReference>
<dbReference type="GO" id="GO:0016491">
    <property type="term" value="F:oxidoreductase activity"/>
    <property type="evidence" value="ECO:0007669"/>
    <property type="project" value="UniProtKB-KW"/>
</dbReference>
<dbReference type="SUPFAM" id="SSF51430">
    <property type="entry name" value="NAD(P)-linked oxidoreductase"/>
    <property type="match status" value="1"/>
</dbReference>
<evidence type="ECO:0000259" key="2">
    <source>
        <dbReference type="Pfam" id="PF00248"/>
    </source>
</evidence>
<evidence type="ECO:0000256" key="1">
    <source>
        <dbReference type="ARBA" id="ARBA00023002"/>
    </source>
</evidence>
<keyword evidence="4" id="KW-1185">Reference proteome</keyword>
<dbReference type="PANTHER" id="PTHR43364">
    <property type="entry name" value="NADH-SPECIFIC METHYLGLYOXAL REDUCTASE-RELATED"/>
    <property type="match status" value="1"/>
</dbReference>
<protein>
    <recommendedName>
        <fullName evidence="2">NADP-dependent oxidoreductase domain-containing protein</fullName>
    </recommendedName>
</protein>
<proteinExistence type="predicted"/>
<accession>A0A6A6CTS9</accession>
<dbReference type="InterPro" id="IPR023210">
    <property type="entry name" value="NADP_OxRdtase_dom"/>
</dbReference>
<dbReference type="Gene3D" id="3.20.20.100">
    <property type="entry name" value="NADP-dependent oxidoreductase domain"/>
    <property type="match status" value="1"/>
</dbReference>
<reference evidence="3" key="1">
    <citation type="journal article" date="2020" name="Stud. Mycol.">
        <title>101 Dothideomycetes genomes: a test case for predicting lifestyles and emergence of pathogens.</title>
        <authorList>
            <person name="Haridas S."/>
            <person name="Albert R."/>
            <person name="Binder M."/>
            <person name="Bloem J."/>
            <person name="Labutti K."/>
            <person name="Salamov A."/>
            <person name="Andreopoulos B."/>
            <person name="Baker S."/>
            <person name="Barry K."/>
            <person name="Bills G."/>
            <person name="Bluhm B."/>
            <person name="Cannon C."/>
            <person name="Castanera R."/>
            <person name="Culley D."/>
            <person name="Daum C."/>
            <person name="Ezra D."/>
            <person name="Gonzalez J."/>
            <person name="Henrissat B."/>
            <person name="Kuo A."/>
            <person name="Liang C."/>
            <person name="Lipzen A."/>
            <person name="Lutzoni F."/>
            <person name="Magnuson J."/>
            <person name="Mondo S."/>
            <person name="Nolan M."/>
            <person name="Ohm R."/>
            <person name="Pangilinan J."/>
            <person name="Park H.-J."/>
            <person name="Ramirez L."/>
            <person name="Alfaro M."/>
            <person name="Sun H."/>
            <person name="Tritt A."/>
            <person name="Yoshinaga Y."/>
            <person name="Zwiers L.-H."/>
            <person name="Turgeon B."/>
            <person name="Goodwin S."/>
            <person name="Spatafora J."/>
            <person name="Crous P."/>
            <person name="Grigoriev I."/>
        </authorList>
    </citation>
    <scope>NUCLEOTIDE SEQUENCE</scope>
    <source>
        <strain evidence="3">ATCC 36951</strain>
    </source>
</reference>
<gene>
    <name evidence="3" type="ORF">M409DRAFT_51495</name>
</gene>
<dbReference type="AlphaFoldDB" id="A0A6A6CTS9"/>
<dbReference type="InterPro" id="IPR036812">
    <property type="entry name" value="NAD(P)_OxRdtase_dom_sf"/>
</dbReference>
<evidence type="ECO:0000313" key="3">
    <source>
        <dbReference type="EMBL" id="KAF2170455.1"/>
    </source>
</evidence>
<dbReference type="Pfam" id="PF00248">
    <property type="entry name" value="Aldo_ket_red"/>
    <property type="match status" value="1"/>
</dbReference>
<sequence>MSGNSGIKVVFGTGNVNPQYGFGTVEAVQEAFDILEKGGCKALDTARLYGDSEELLGKAGAGKRFIVDTKTRGGFNREGATKANILDDYKVSKGFLDSNVDVYYIHAPDAKTPLEDTLSAINEIHKSSFFKRFGLSNYKAEDVQKVYDHCKEKGYVLPTVYQGNYSAVARKQEEILFPTLRKLGIAFYAYSPLAGGFLTKTKEQIQEGAGRFNDQALGGMYKDMYSKPSLLEALSDWHSIAKEEGITNADLAYRWVKYNSPLKPEHGDAIIIGASSAQQLKQTLDSINGGPLSAKAVKGIDAIWQKIADEAPLDNYHR</sequence>